<keyword evidence="2" id="KW-0813">Transport</keyword>
<dbReference type="FunFam" id="3.40.50.300:FF:000134">
    <property type="entry name" value="Iron-enterobactin ABC transporter ATP-binding protein"/>
    <property type="match status" value="1"/>
</dbReference>
<dbReference type="PANTHER" id="PTHR42771:SF4">
    <property type="entry name" value="IRON(3+)-HYDROXAMATE IMPORT ATP-BINDING PROTEIN FHUC"/>
    <property type="match status" value="1"/>
</dbReference>
<keyword evidence="5" id="KW-0547">Nucleotide-binding</keyword>
<evidence type="ECO:0000256" key="4">
    <source>
        <dbReference type="ARBA" id="ARBA00022496"/>
    </source>
</evidence>
<dbReference type="PROSITE" id="PS50893">
    <property type="entry name" value="ABC_TRANSPORTER_2"/>
    <property type="match status" value="1"/>
</dbReference>
<dbReference type="SUPFAM" id="SSF52540">
    <property type="entry name" value="P-loop containing nucleoside triphosphate hydrolases"/>
    <property type="match status" value="1"/>
</dbReference>
<keyword evidence="6 11" id="KW-0067">ATP-binding</keyword>
<dbReference type="InterPro" id="IPR027417">
    <property type="entry name" value="P-loop_NTPase"/>
</dbReference>
<name>A0A1M5CJ01_SALEC</name>
<comment type="subcellular location">
    <subcellularLocation>
        <location evidence="1">Cell membrane</location>
        <topology evidence="1">Peripheral membrane protein</topology>
    </subcellularLocation>
</comment>
<dbReference type="InterPro" id="IPR003439">
    <property type="entry name" value="ABC_transporter-like_ATP-bd"/>
</dbReference>
<evidence type="ECO:0000256" key="5">
    <source>
        <dbReference type="ARBA" id="ARBA00022741"/>
    </source>
</evidence>
<gene>
    <name evidence="11" type="ORF">SAMN05444483_101545</name>
</gene>
<evidence type="ECO:0000259" key="10">
    <source>
        <dbReference type="PROSITE" id="PS50893"/>
    </source>
</evidence>
<evidence type="ECO:0000256" key="7">
    <source>
        <dbReference type="ARBA" id="ARBA00023004"/>
    </source>
</evidence>
<proteinExistence type="predicted"/>
<dbReference type="Gene3D" id="3.40.50.300">
    <property type="entry name" value="P-loop containing nucleotide triphosphate hydrolases"/>
    <property type="match status" value="1"/>
</dbReference>
<organism evidence="11 12">
    <name type="scientific">Salegentibacter echinorum</name>
    <dbReference type="NCBI Taxonomy" id="1073325"/>
    <lineage>
        <taxon>Bacteria</taxon>
        <taxon>Pseudomonadati</taxon>
        <taxon>Bacteroidota</taxon>
        <taxon>Flavobacteriia</taxon>
        <taxon>Flavobacteriales</taxon>
        <taxon>Flavobacteriaceae</taxon>
        <taxon>Salegentibacter</taxon>
    </lineage>
</organism>
<dbReference type="STRING" id="1073325.SAMN05444483_101545"/>
<keyword evidence="7" id="KW-0408">Iron</keyword>
<dbReference type="PANTHER" id="PTHR42771">
    <property type="entry name" value="IRON(3+)-HYDROXAMATE IMPORT ATP-BINDING PROTEIN FHUC"/>
    <property type="match status" value="1"/>
</dbReference>
<protein>
    <submittedName>
        <fullName evidence="11">Iron complex transport system ATP-binding protein</fullName>
    </submittedName>
</protein>
<reference evidence="12" key="1">
    <citation type="submission" date="2016-11" db="EMBL/GenBank/DDBJ databases">
        <authorList>
            <person name="Varghese N."/>
            <person name="Submissions S."/>
        </authorList>
    </citation>
    <scope>NUCLEOTIDE SEQUENCE [LARGE SCALE GENOMIC DNA]</scope>
    <source>
        <strain evidence="12">DSM 24579</strain>
    </source>
</reference>
<evidence type="ECO:0000256" key="2">
    <source>
        <dbReference type="ARBA" id="ARBA00022448"/>
    </source>
</evidence>
<keyword evidence="3" id="KW-1003">Cell membrane</keyword>
<evidence type="ECO:0000313" key="11">
    <source>
        <dbReference type="EMBL" id="SHF54698.1"/>
    </source>
</evidence>
<dbReference type="GO" id="GO:0006826">
    <property type="term" value="P:iron ion transport"/>
    <property type="evidence" value="ECO:0007669"/>
    <property type="project" value="UniProtKB-KW"/>
</dbReference>
<evidence type="ECO:0000256" key="6">
    <source>
        <dbReference type="ARBA" id="ARBA00022840"/>
    </source>
</evidence>
<dbReference type="Proteomes" id="UP000183945">
    <property type="component" value="Unassembled WGS sequence"/>
</dbReference>
<evidence type="ECO:0000256" key="3">
    <source>
        <dbReference type="ARBA" id="ARBA00022475"/>
    </source>
</evidence>
<dbReference type="InterPro" id="IPR051535">
    <property type="entry name" value="Siderophore_ABC-ATPase"/>
</dbReference>
<evidence type="ECO:0000256" key="1">
    <source>
        <dbReference type="ARBA" id="ARBA00004202"/>
    </source>
</evidence>
<keyword evidence="8" id="KW-0406">Ion transport</keyword>
<dbReference type="GO" id="GO:0016887">
    <property type="term" value="F:ATP hydrolysis activity"/>
    <property type="evidence" value="ECO:0007669"/>
    <property type="project" value="InterPro"/>
</dbReference>
<dbReference type="AlphaFoldDB" id="A0A1M5CJ01"/>
<evidence type="ECO:0000256" key="9">
    <source>
        <dbReference type="ARBA" id="ARBA00023136"/>
    </source>
</evidence>
<sequence length="264" mass="29359">MKQPQAHHILKTNNLSIGYRSKQAETLIAKNIDIEVREAELVAVIGVNGIGKSTFLRTISGVQNSLAGKVLVNNRTLEDINAPDLAALISLVLTNQPISKNLSVFELVALGRQPYTNWIGSLSKNDLRQIKKALMLVSIEELQHKKCYELSDGQMQKVLIARAIAQNTPLIILDEPTTHLDLYHKAYVLKLLKKLTRKTKKAIVFASHEINLAIQLCDRIILMQDEAIITGTPQELLESGAFSKVFPKDLIIFDKASASFKIKS</sequence>
<dbReference type="GO" id="GO:0005886">
    <property type="term" value="C:plasma membrane"/>
    <property type="evidence" value="ECO:0007669"/>
    <property type="project" value="UniProtKB-SubCell"/>
</dbReference>
<dbReference type="InterPro" id="IPR003593">
    <property type="entry name" value="AAA+_ATPase"/>
</dbReference>
<evidence type="ECO:0000313" key="12">
    <source>
        <dbReference type="Proteomes" id="UP000183945"/>
    </source>
</evidence>
<keyword evidence="12" id="KW-1185">Reference proteome</keyword>
<dbReference type="EMBL" id="FQVT01000001">
    <property type="protein sequence ID" value="SHF54698.1"/>
    <property type="molecule type" value="Genomic_DNA"/>
</dbReference>
<keyword evidence="9" id="KW-0472">Membrane</keyword>
<accession>A0A1M5CJ01</accession>
<dbReference type="SMART" id="SM00382">
    <property type="entry name" value="AAA"/>
    <property type="match status" value="1"/>
</dbReference>
<evidence type="ECO:0000256" key="8">
    <source>
        <dbReference type="ARBA" id="ARBA00023065"/>
    </source>
</evidence>
<feature type="domain" description="ABC transporter" evidence="10">
    <location>
        <begin position="10"/>
        <end position="250"/>
    </location>
</feature>
<dbReference type="Pfam" id="PF00005">
    <property type="entry name" value="ABC_tran"/>
    <property type="match status" value="1"/>
</dbReference>
<dbReference type="GO" id="GO:0005524">
    <property type="term" value="F:ATP binding"/>
    <property type="evidence" value="ECO:0007669"/>
    <property type="project" value="UniProtKB-KW"/>
</dbReference>
<keyword evidence="4" id="KW-0410">Iron transport</keyword>
<dbReference type="RefSeq" id="WP_072876417.1">
    <property type="nucleotide sequence ID" value="NZ_FQVT01000001.1"/>
</dbReference>